<name>A6KMS0_RAT</name>
<dbReference type="Proteomes" id="UP000234681">
    <property type="component" value="Chromosome 2"/>
</dbReference>
<organism evidence="1 2">
    <name type="scientific">Rattus norvegicus</name>
    <name type="common">Rat</name>
    <dbReference type="NCBI Taxonomy" id="10116"/>
    <lineage>
        <taxon>Eukaryota</taxon>
        <taxon>Metazoa</taxon>
        <taxon>Chordata</taxon>
        <taxon>Craniata</taxon>
        <taxon>Vertebrata</taxon>
        <taxon>Euteleostomi</taxon>
        <taxon>Mammalia</taxon>
        <taxon>Eutheria</taxon>
        <taxon>Euarchontoglires</taxon>
        <taxon>Glires</taxon>
        <taxon>Rodentia</taxon>
        <taxon>Myomorpha</taxon>
        <taxon>Muroidea</taxon>
        <taxon>Muridae</taxon>
        <taxon>Murinae</taxon>
        <taxon>Rattus</taxon>
    </lineage>
</organism>
<evidence type="ECO:0000313" key="2">
    <source>
        <dbReference type="Proteomes" id="UP000234681"/>
    </source>
</evidence>
<protein>
    <submittedName>
        <fullName evidence="1">S100 calcium-binding protein, ventral prostate, isoform CRA_b</fullName>
    </submittedName>
</protein>
<dbReference type="RGD" id="631357">
    <property type="gene designation" value="S100vp"/>
</dbReference>
<proteinExistence type="predicted"/>
<reference evidence="2" key="1">
    <citation type="submission" date="2005-09" db="EMBL/GenBank/DDBJ databases">
        <authorList>
            <person name="Mural R.J."/>
            <person name="Li P.W."/>
            <person name="Adams M.D."/>
            <person name="Amanatides P.G."/>
            <person name="Baden-Tillson H."/>
            <person name="Barnstead M."/>
            <person name="Chin S.H."/>
            <person name="Dew I."/>
            <person name="Evans C.A."/>
            <person name="Ferriera S."/>
            <person name="Flanigan M."/>
            <person name="Fosler C."/>
            <person name="Glodek A."/>
            <person name="Gu Z."/>
            <person name="Holt R.A."/>
            <person name="Jennings D."/>
            <person name="Kraft C.L."/>
            <person name="Lu F."/>
            <person name="Nguyen T."/>
            <person name="Nusskern D.R."/>
            <person name="Pfannkoch C.M."/>
            <person name="Sitter C."/>
            <person name="Sutton G.G."/>
            <person name="Venter J.C."/>
            <person name="Wang Z."/>
            <person name="Woodage T."/>
            <person name="Zheng X.H."/>
            <person name="Zhong F."/>
        </authorList>
    </citation>
    <scope>NUCLEOTIDE SEQUENCE [LARGE SCALE GENOMIC DNA]</scope>
    <source>
        <strain>BN</strain>
        <strain evidence="2">Sprague-Dawley</strain>
    </source>
</reference>
<dbReference type="AGR" id="RGD:631357"/>
<dbReference type="AlphaFoldDB" id="A6KMS0"/>
<accession>A6KMS0</accession>
<dbReference type="EMBL" id="CH474068">
    <property type="protein sequence ID" value="EDL87900.1"/>
    <property type="molecule type" value="Genomic_DNA"/>
</dbReference>
<evidence type="ECO:0000313" key="3">
    <source>
        <dbReference type="RGD" id="631357"/>
    </source>
</evidence>
<sequence>MAQNLTSTEQEIMELLMILQEFSVKKIDKLDAMDEATKNKILNDKGKEMPFDEIWDMIGRMALEYRKKNSNALKD</sequence>
<evidence type="ECO:0000313" key="1">
    <source>
        <dbReference type="EMBL" id="EDL87900.1"/>
    </source>
</evidence>
<gene>
    <name evidence="1 3" type="primary">S100vp</name>
    <name evidence="1" type="ORF">rCG_40949</name>
</gene>